<evidence type="ECO:0000313" key="2">
    <source>
        <dbReference type="EMBL" id="CAI8604738.1"/>
    </source>
</evidence>
<proteinExistence type="predicted"/>
<accession>A0AAV1A6D4</accession>
<feature type="compositionally biased region" description="Polar residues" evidence="1">
    <location>
        <begin position="157"/>
        <end position="170"/>
    </location>
</feature>
<evidence type="ECO:0000256" key="1">
    <source>
        <dbReference type="SAM" id="MobiDB-lite"/>
    </source>
</evidence>
<dbReference type="InterPro" id="IPR035979">
    <property type="entry name" value="RBD_domain_sf"/>
</dbReference>
<keyword evidence="3" id="KW-1185">Reference proteome</keyword>
<reference evidence="2 3" key="1">
    <citation type="submission" date="2023-01" db="EMBL/GenBank/DDBJ databases">
        <authorList>
            <person name="Kreplak J."/>
        </authorList>
    </citation>
    <scope>NUCLEOTIDE SEQUENCE [LARGE SCALE GENOMIC DNA]</scope>
</reference>
<feature type="region of interest" description="Disordered" evidence="1">
    <location>
        <begin position="157"/>
        <end position="181"/>
    </location>
</feature>
<name>A0AAV1A6D4_VICFA</name>
<evidence type="ECO:0000313" key="3">
    <source>
        <dbReference type="Proteomes" id="UP001157006"/>
    </source>
</evidence>
<gene>
    <name evidence="2" type="ORF">VFH_III148160</name>
</gene>
<dbReference type="EMBL" id="OX451738">
    <property type="protein sequence ID" value="CAI8604738.1"/>
    <property type="molecule type" value="Genomic_DNA"/>
</dbReference>
<evidence type="ECO:0008006" key="4">
    <source>
        <dbReference type="Google" id="ProtNLM"/>
    </source>
</evidence>
<dbReference type="SUPFAM" id="SSF54928">
    <property type="entry name" value="RNA-binding domain, RBD"/>
    <property type="match status" value="1"/>
</dbReference>
<sequence length="217" mass="23909">MNGGISHQRGGGGERLLTALKKITSIYFLEFSDDSKAKDFYDLFGCTGKVVEVAISPRRNNIGKKFDFTRFKEAEDTRLLAVRQDNVQIVGRKFMLIYQGLKETISERGKAKAVQGVKSGLVYSSKEENKSRLQIAYVGQVFYPGIHSCAKEKSFGPLTSASGNSKTQITSSASSDSEEDWSCDQFDGLAGSVNVDAEDNIGEFSVRRGDGRFGNWE</sequence>
<protein>
    <recommendedName>
        <fullName evidence="4">RRM domain-containing protein</fullName>
    </recommendedName>
</protein>
<dbReference type="GO" id="GO:0003676">
    <property type="term" value="F:nucleic acid binding"/>
    <property type="evidence" value="ECO:0007669"/>
    <property type="project" value="InterPro"/>
</dbReference>
<organism evidence="2 3">
    <name type="scientific">Vicia faba</name>
    <name type="common">Broad bean</name>
    <name type="synonym">Faba vulgaris</name>
    <dbReference type="NCBI Taxonomy" id="3906"/>
    <lineage>
        <taxon>Eukaryota</taxon>
        <taxon>Viridiplantae</taxon>
        <taxon>Streptophyta</taxon>
        <taxon>Embryophyta</taxon>
        <taxon>Tracheophyta</taxon>
        <taxon>Spermatophyta</taxon>
        <taxon>Magnoliopsida</taxon>
        <taxon>eudicotyledons</taxon>
        <taxon>Gunneridae</taxon>
        <taxon>Pentapetalae</taxon>
        <taxon>rosids</taxon>
        <taxon>fabids</taxon>
        <taxon>Fabales</taxon>
        <taxon>Fabaceae</taxon>
        <taxon>Papilionoideae</taxon>
        <taxon>50 kb inversion clade</taxon>
        <taxon>NPAAA clade</taxon>
        <taxon>Hologalegina</taxon>
        <taxon>IRL clade</taxon>
        <taxon>Fabeae</taxon>
        <taxon>Vicia</taxon>
    </lineage>
</organism>
<dbReference type="AlphaFoldDB" id="A0AAV1A6D4"/>
<dbReference type="Proteomes" id="UP001157006">
    <property type="component" value="Chromosome 3"/>
</dbReference>